<evidence type="ECO:0000256" key="1">
    <source>
        <dbReference type="SAM" id="MobiDB-lite"/>
    </source>
</evidence>
<evidence type="ECO:0000313" key="3">
    <source>
        <dbReference type="Proteomes" id="UP000295070"/>
    </source>
</evidence>
<dbReference type="EMBL" id="SCKG01000007">
    <property type="protein sequence ID" value="TDH10898.1"/>
    <property type="molecule type" value="Genomic_DNA"/>
</dbReference>
<dbReference type="AlphaFoldDB" id="A0A484D695"/>
<dbReference type="Proteomes" id="UP000295070">
    <property type="component" value="Chromosome 7"/>
</dbReference>
<reference evidence="2 3" key="1">
    <citation type="submission" date="2019-01" db="EMBL/GenBank/DDBJ databases">
        <title>A chromosome-scale genome assembly of the yellow perch, Perca flavescens.</title>
        <authorList>
            <person name="Feron R."/>
            <person name="Morvezen R."/>
            <person name="Bestin A."/>
            <person name="Haffray P."/>
            <person name="Klopp C."/>
            <person name="Zahm M."/>
            <person name="Cabau C."/>
            <person name="Roques C."/>
            <person name="Donnadieu C."/>
            <person name="Bouchez O."/>
            <person name="Christie M."/>
            <person name="Larson W."/>
            <person name="Guiguen Y."/>
        </authorList>
    </citation>
    <scope>NUCLEOTIDE SEQUENCE [LARGE SCALE GENOMIC DNA]</scope>
    <source>
        <strain evidence="2">YP-PL-M2</strain>
        <tissue evidence="2">Blood</tissue>
    </source>
</reference>
<feature type="region of interest" description="Disordered" evidence="1">
    <location>
        <begin position="1"/>
        <end position="84"/>
    </location>
</feature>
<sequence length="84" mass="9474">MCRRVHESTESNKEEQCSRFSHWSETLRGQRSVACSQTGGQRKTEKDPPPGNSDQTQLRVSLERRGQDTTSPTIQQAGNCLLQL</sequence>
<comment type="caution">
    <text evidence="2">The sequence shown here is derived from an EMBL/GenBank/DDBJ whole genome shotgun (WGS) entry which is preliminary data.</text>
</comment>
<protein>
    <submittedName>
        <fullName evidence="2">Uncharacterized protein</fullName>
    </submittedName>
</protein>
<name>A0A484D695_PERFV</name>
<proteinExistence type="predicted"/>
<evidence type="ECO:0000313" key="2">
    <source>
        <dbReference type="EMBL" id="TDH10898.1"/>
    </source>
</evidence>
<feature type="compositionally biased region" description="Polar residues" evidence="1">
    <location>
        <begin position="18"/>
        <end position="41"/>
    </location>
</feature>
<keyword evidence="3" id="KW-1185">Reference proteome</keyword>
<feature type="compositionally biased region" description="Polar residues" evidence="1">
    <location>
        <begin position="68"/>
        <end position="78"/>
    </location>
</feature>
<feature type="compositionally biased region" description="Basic and acidic residues" evidence="1">
    <location>
        <begin position="1"/>
        <end position="17"/>
    </location>
</feature>
<gene>
    <name evidence="2" type="ORF">EPR50_G00081020</name>
</gene>
<organism evidence="2 3">
    <name type="scientific">Perca flavescens</name>
    <name type="common">American yellow perch</name>
    <name type="synonym">Morone flavescens</name>
    <dbReference type="NCBI Taxonomy" id="8167"/>
    <lineage>
        <taxon>Eukaryota</taxon>
        <taxon>Metazoa</taxon>
        <taxon>Chordata</taxon>
        <taxon>Craniata</taxon>
        <taxon>Vertebrata</taxon>
        <taxon>Euteleostomi</taxon>
        <taxon>Actinopterygii</taxon>
        <taxon>Neopterygii</taxon>
        <taxon>Teleostei</taxon>
        <taxon>Neoteleostei</taxon>
        <taxon>Acanthomorphata</taxon>
        <taxon>Eupercaria</taxon>
        <taxon>Perciformes</taxon>
        <taxon>Percoidei</taxon>
        <taxon>Percidae</taxon>
        <taxon>Percinae</taxon>
        <taxon>Perca</taxon>
    </lineage>
</organism>
<accession>A0A484D695</accession>